<dbReference type="InterPro" id="IPR036851">
    <property type="entry name" value="Chloroperoxidase-like_sf"/>
</dbReference>
<keyword evidence="4" id="KW-0479">Metal-binding</keyword>
<keyword evidence="3" id="KW-0349">Heme</keyword>
<keyword evidence="5" id="KW-0560">Oxidoreductase</keyword>
<evidence type="ECO:0000256" key="2">
    <source>
        <dbReference type="ARBA" id="ARBA00022559"/>
    </source>
</evidence>
<dbReference type="PROSITE" id="PS51405">
    <property type="entry name" value="HEME_HALOPEROXIDASE"/>
    <property type="match status" value="1"/>
</dbReference>
<feature type="chain" id="PRO_5046852300" description="Heme haloperoxidase family profile domain-containing protein" evidence="8">
    <location>
        <begin position="18"/>
        <end position="498"/>
    </location>
</feature>
<comment type="caution">
    <text evidence="10">The sequence shown here is derived from an EMBL/GenBank/DDBJ whole genome shotgun (WGS) entry which is preliminary data.</text>
</comment>
<feature type="domain" description="Heme haloperoxidase family profile" evidence="9">
    <location>
        <begin position="86"/>
        <end position="335"/>
    </location>
</feature>
<keyword evidence="8" id="KW-0732">Signal</keyword>
<evidence type="ECO:0000256" key="5">
    <source>
        <dbReference type="ARBA" id="ARBA00023002"/>
    </source>
</evidence>
<dbReference type="PANTHER" id="PTHR33577:SF1">
    <property type="entry name" value="HEME HALOPEROXIDASE FAMILY PROFILE DOMAIN-CONTAINING PROTEIN"/>
    <property type="match status" value="1"/>
</dbReference>
<evidence type="ECO:0000313" key="10">
    <source>
        <dbReference type="EMBL" id="KAK4497780.1"/>
    </source>
</evidence>
<name>A0ABR0E8M4_ZASCE</name>
<evidence type="ECO:0000313" key="11">
    <source>
        <dbReference type="Proteomes" id="UP001305779"/>
    </source>
</evidence>
<proteinExistence type="inferred from homology"/>
<gene>
    <name evidence="10" type="ORF">PRZ48_010433</name>
</gene>
<evidence type="ECO:0000256" key="3">
    <source>
        <dbReference type="ARBA" id="ARBA00022617"/>
    </source>
</evidence>
<comment type="similarity">
    <text evidence="7">Belongs to the chloroperoxidase family.</text>
</comment>
<dbReference type="Proteomes" id="UP001305779">
    <property type="component" value="Unassembled WGS sequence"/>
</dbReference>
<dbReference type="SUPFAM" id="SSF47571">
    <property type="entry name" value="Cloroperoxidase"/>
    <property type="match status" value="1"/>
</dbReference>
<evidence type="ECO:0000256" key="6">
    <source>
        <dbReference type="ARBA" id="ARBA00023004"/>
    </source>
</evidence>
<accession>A0ABR0E8M4</accession>
<keyword evidence="2" id="KW-0575">Peroxidase</keyword>
<keyword evidence="6" id="KW-0408">Iron</keyword>
<dbReference type="Gene3D" id="1.10.489.10">
    <property type="entry name" value="Chloroperoxidase-like"/>
    <property type="match status" value="1"/>
</dbReference>
<reference evidence="10 11" key="1">
    <citation type="journal article" date="2023" name="G3 (Bethesda)">
        <title>A chromosome-level genome assembly of Zasmidium syzygii isolated from banana leaves.</title>
        <authorList>
            <person name="van Westerhoven A.C."/>
            <person name="Mehrabi R."/>
            <person name="Talebi R."/>
            <person name="Steentjes M.B.F."/>
            <person name="Corcolon B."/>
            <person name="Chong P.A."/>
            <person name="Kema G.H.J."/>
            <person name="Seidl M.F."/>
        </authorList>
    </citation>
    <scope>NUCLEOTIDE SEQUENCE [LARGE SCALE GENOMIC DNA]</scope>
    <source>
        <strain evidence="10 11">P124</strain>
    </source>
</reference>
<dbReference type="Pfam" id="PF01328">
    <property type="entry name" value="Peroxidase_2"/>
    <property type="match status" value="1"/>
</dbReference>
<protein>
    <recommendedName>
        <fullName evidence="9">Heme haloperoxidase family profile domain-containing protein</fullName>
    </recommendedName>
</protein>
<sequence>MKYSAVLLGSMALSASAFPAVMEMSNAILKARDLEQAAELHKRAEEEKRQLPDPTAAQALSKARGNCGVVDCLVFNAQEQYVSNTGEHAYASPAADEIRGPCPGLNAAANHGYISRSGILTIENTIEGLGAAYGMSVDLAGFLAAYGIIFDGDPVAGTWSIGGPLPTNQITKGLLGQGQGISWSHNLYEGDSSIARPDAYLNNGDAHSLDVERFKDAYAATDSRYPGRYTLDSFAQNFAKKSEESVATNPYFFAAPFSTTLVSPAAYNFVINFMSNHTAEEPNGYLDGEQFKTFFAIEGDSPDNFKWLPGQERIPDNWYRRTSTNQYNAANVFTDLIPQFLAYPSSFKLGGNVNGVNTYAGISLTDFTGGAYNLTTLLDPKGTQGACFLAQVAQFGIPDFANLPLQQITPVTNLINNFLKPITGDLSCPEVGKFDQTLFNLKSPPAPFKTVQKELISCRLPRTHLPTNRPRHQLLDGRWSQRPLDSRLEVRWEDSDVC</sequence>
<comment type="cofactor">
    <cofactor evidence="1">
        <name>heme b</name>
        <dbReference type="ChEBI" id="CHEBI:60344"/>
    </cofactor>
</comment>
<keyword evidence="11" id="KW-1185">Reference proteome</keyword>
<evidence type="ECO:0000256" key="8">
    <source>
        <dbReference type="SAM" id="SignalP"/>
    </source>
</evidence>
<evidence type="ECO:0000256" key="7">
    <source>
        <dbReference type="ARBA" id="ARBA00025795"/>
    </source>
</evidence>
<evidence type="ECO:0000256" key="4">
    <source>
        <dbReference type="ARBA" id="ARBA00022723"/>
    </source>
</evidence>
<dbReference type="PANTHER" id="PTHR33577">
    <property type="entry name" value="STERIGMATOCYSTIN BIOSYNTHESIS PEROXIDASE STCC-RELATED"/>
    <property type="match status" value="1"/>
</dbReference>
<feature type="signal peptide" evidence="8">
    <location>
        <begin position="1"/>
        <end position="17"/>
    </location>
</feature>
<organism evidence="10 11">
    <name type="scientific">Zasmidium cellare</name>
    <name type="common">Wine cellar mold</name>
    <name type="synonym">Racodium cellare</name>
    <dbReference type="NCBI Taxonomy" id="395010"/>
    <lineage>
        <taxon>Eukaryota</taxon>
        <taxon>Fungi</taxon>
        <taxon>Dikarya</taxon>
        <taxon>Ascomycota</taxon>
        <taxon>Pezizomycotina</taxon>
        <taxon>Dothideomycetes</taxon>
        <taxon>Dothideomycetidae</taxon>
        <taxon>Mycosphaerellales</taxon>
        <taxon>Mycosphaerellaceae</taxon>
        <taxon>Zasmidium</taxon>
    </lineage>
</organism>
<dbReference type="InterPro" id="IPR000028">
    <property type="entry name" value="Chloroperoxidase"/>
</dbReference>
<evidence type="ECO:0000259" key="9">
    <source>
        <dbReference type="PROSITE" id="PS51405"/>
    </source>
</evidence>
<dbReference type="EMBL" id="JAXOVC010000008">
    <property type="protein sequence ID" value="KAK4497780.1"/>
    <property type="molecule type" value="Genomic_DNA"/>
</dbReference>
<evidence type="ECO:0000256" key="1">
    <source>
        <dbReference type="ARBA" id="ARBA00001970"/>
    </source>
</evidence>